<dbReference type="PANTHER" id="PTHR46118">
    <property type="entry name" value="PROTEIN ABHD11"/>
    <property type="match status" value="1"/>
</dbReference>
<feature type="domain" description="AB hydrolase-1" evidence="2">
    <location>
        <begin position="12"/>
        <end position="120"/>
    </location>
</feature>
<dbReference type="RefSeq" id="WP_188746442.1">
    <property type="nucleotide sequence ID" value="NZ_BMIJ01000002.1"/>
</dbReference>
<dbReference type="Pfam" id="PF00561">
    <property type="entry name" value="Abhydrolase_1"/>
    <property type="match status" value="1"/>
</dbReference>
<accession>A0ABQ1K866</accession>
<dbReference type="Proteomes" id="UP000629025">
    <property type="component" value="Unassembled WGS sequence"/>
</dbReference>
<comment type="caution">
    <text evidence="3">The sequence shown here is derived from an EMBL/GenBank/DDBJ whole genome shotgun (WGS) entry which is preliminary data.</text>
</comment>
<dbReference type="InterPro" id="IPR000639">
    <property type="entry name" value="Epox_hydrolase-like"/>
</dbReference>
<dbReference type="PRINTS" id="PR00412">
    <property type="entry name" value="EPOXHYDRLASE"/>
</dbReference>
<sequence>MELHYHRTGSGPTLIILHGLFGTWENWGFQVKKLSEKFDIIAADLRNHGSSPHDDSISYHLMAEDVIALMDRLGVESASILGHSMGGKVAMQLALDHPQRVNKLIVADIAPVHYPPHHSDVFAGLLSVDLDAIGSRAAADSQLAEHIDSTGVRAFLLKNLQRTGDGGFAWKMNLEALHREYQQIAAAPAEGEYEGPVLFIKGGDSDYLLPEHADAIKSRFPNAGYKVIDGVGHWLHAEKPAAFNRLVERFLDDQA</sequence>
<evidence type="ECO:0000259" key="2">
    <source>
        <dbReference type="Pfam" id="PF00561"/>
    </source>
</evidence>
<evidence type="ECO:0000313" key="3">
    <source>
        <dbReference type="EMBL" id="GGB88278.1"/>
    </source>
</evidence>
<gene>
    <name evidence="3" type="ORF">GCM10011352_12850</name>
</gene>
<dbReference type="InterPro" id="IPR029058">
    <property type="entry name" value="AB_hydrolase_fold"/>
</dbReference>
<organism evidence="3 4">
    <name type="scientific">Marinobacterium zhoushanense</name>
    <dbReference type="NCBI Taxonomy" id="1679163"/>
    <lineage>
        <taxon>Bacteria</taxon>
        <taxon>Pseudomonadati</taxon>
        <taxon>Pseudomonadota</taxon>
        <taxon>Gammaproteobacteria</taxon>
        <taxon>Oceanospirillales</taxon>
        <taxon>Oceanospirillaceae</taxon>
        <taxon>Marinobacterium</taxon>
    </lineage>
</organism>
<dbReference type="EMBL" id="BMIJ01000002">
    <property type="protein sequence ID" value="GGB88278.1"/>
    <property type="molecule type" value="Genomic_DNA"/>
</dbReference>
<evidence type="ECO:0000256" key="1">
    <source>
        <dbReference type="ARBA" id="ARBA00022801"/>
    </source>
</evidence>
<reference evidence="4" key="1">
    <citation type="journal article" date="2019" name="Int. J. Syst. Evol. Microbiol.">
        <title>The Global Catalogue of Microorganisms (GCM) 10K type strain sequencing project: providing services to taxonomists for standard genome sequencing and annotation.</title>
        <authorList>
            <consortium name="The Broad Institute Genomics Platform"/>
            <consortium name="The Broad Institute Genome Sequencing Center for Infectious Disease"/>
            <person name="Wu L."/>
            <person name="Ma J."/>
        </authorList>
    </citation>
    <scope>NUCLEOTIDE SEQUENCE [LARGE SCALE GENOMIC DNA]</scope>
    <source>
        <strain evidence="4">CGMCC 1.15341</strain>
    </source>
</reference>
<dbReference type="PRINTS" id="PR00111">
    <property type="entry name" value="ABHYDROLASE"/>
</dbReference>
<name>A0ABQ1K866_9GAMM</name>
<dbReference type="PANTHER" id="PTHR46118:SF4">
    <property type="entry name" value="PROTEIN ABHD11"/>
    <property type="match status" value="1"/>
</dbReference>
<dbReference type="SUPFAM" id="SSF53474">
    <property type="entry name" value="alpha/beta-Hydrolases"/>
    <property type="match status" value="1"/>
</dbReference>
<evidence type="ECO:0000313" key="4">
    <source>
        <dbReference type="Proteomes" id="UP000629025"/>
    </source>
</evidence>
<keyword evidence="4" id="KW-1185">Reference proteome</keyword>
<dbReference type="InterPro" id="IPR000073">
    <property type="entry name" value="AB_hydrolase_1"/>
</dbReference>
<protein>
    <submittedName>
        <fullName evidence="3">Acyl-CoA esterase</fullName>
    </submittedName>
</protein>
<keyword evidence="1" id="KW-0378">Hydrolase</keyword>
<proteinExistence type="predicted"/>
<dbReference type="Gene3D" id="3.40.50.1820">
    <property type="entry name" value="alpha/beta hydrolase"/>
    <property type="match status" value="1"/>
</dbReference>